<dbReference type="InterPro" id="IPR013249">
    <property type="entry name" value="RNA_pol_sigma70_r4_t2"/>
</dbReference>
<dbReference type="PANTHER" id="PTHR43133:SF8">
    <property type="entry name" value="RNA POLYMERASE SIGMA FACTOR HI_1459-RELATED"/>
    <property type="match status" value="1"/>
</dbReference>
<evidence type="ECO:0000259" key="6">
    <source>
        <dbReference type="Pfam" id="PF04542"/>
    </source>
</evidence>
<sequence length="175" mass="20068">MNQVKLNHQLISQVILNDRQAQFQLFELTKKMIYSLAYRVLNDEDEAHDVLQDTYVEVFQNISKLSHPEALSSWMKTIAARKAIRRSKKRLHFESLDSVEPSKDDFDSWFDAEMLDTAMLSLPDGARAVFVLIAVEGYPHKECAELLGISESTSKSQYQYAKGLLKSRITKLLQA</sequence>
<evidence type="ECO:0000256" key="1">
    <source>
        <dbReference type="ARBA" id="ARBA00010641"/>
    </source>
</evidence>
<dbReference type="PANTHER" id="PTHR43133">
    <property type="entry name" value="RNA POLYMERASE ECF-TYPE SIGMA FACTO"/>
    <property type="match status" value="1"/>
</dbReference>
<dbReference type="Gene3D" id="1.10.10.10">
    <property type="entry name" value="Winged helix-like DNA-binding domain superfamily/Winged helix DNA-binding domain"/>
    <property type="match status" value="1"/>
</dbReference>
<reference evidence="8" key="1">
    <citation type="submission" date="2023-06" db="EMBL/GenBank/DDBJ databases">
        <title>Robiginitalea aurantiacus sp. nov. and Algoriphagus sediminis sp. nov., isolated from coastal sediment.</title>
        <authorList>
            <person name="Zhou Z.Y."/>
            <person name="An J."/>
            <person name="Jia Y.W."/>
            <person name="Du Z.J."/>
        </authorList>
    </citation>
    <scope>NUCLEOTIDE SEQUENCE</scope>
    <source>
        <strain evidence="8">C2-7</strain>
    </source>
</reference>
<dbReference type="RefSeq" id="WP_289998657.1">
    <property type="nucleotide sequence ID" value="NZ_JAUEPH010000001.1"/>
</dbReference>
<dbReference type="NCBIfam" id="TIGR02937">
    <property type="entry name" value="sigma70-ECF"/>
    <property type="match status" value="1"/>
</dbReference>
<dbReference type="InterPro" id="IPR007627">
    <property type="entry name" value="RNA_pol_sigma70_r2"/>
</dbReference>
<dbReference type="InterPro" id="IPR014284">
    <property type="entry name" value="RNA_pol_sigma-70_dom"/>
</dbReference>
<evidence type="ECO:0000313" key="9">
    <source>
        <dbReference type="Proteomes" id="UP001171916"/>
    </source>
</evidence>
<feature type="domain" description="RNA polymerase sigma factor 70 region 4 type 2" evidence="7">
    <location>
        <begin position="113"/>
        <end position="162"/>
    </location>
</feature>
<dbReference type="Gene3D" id="1.10.1740.10">
    <property type="match status" value="1"/>
</dbReference>
<dbReference type="InterPro" id="IPR013325">
    <property type="entry name" value="RNA_pol_sigma_r2"/>
</dbReference>
<dbReference type="InterPro" id="IPR036388">
    <property type="entry name" value="WH-like_DNA-bd_sf"/>
</dbReference>
<dbReference type="Proteomes" id="UP001171916">
    <property type="component" value="Unassembled WGS sequence"/>
</dbReference>
<evidence type="ECO:0000259" key="7">
    <source>
        <dbReference type="Pfam" id="PF08281"/>
    </source>
</evidence>
<keyword evidence="9" id="KW-1185">Reference proteome</keyword>
<comment type="similarity">
    <text evidence="1">Belongs to the sigma-70 factor family. ECF subfamily.</text>
</comment>
<dbReference type="SUPFAM" id="SSF88659">
    <property type="entry name" value="Sigma3 and sigma4 domains of RNA polymerase sigma factors"/>
    <property type="match status" value="1"/>
</dbReference>
<gene>
    <name evidence="8" type="ORF">QVH07_03055</name>
</gene>
<evidence type="ECO:0000313" key="8">
    <source>
        <dbReference type="EMBL" id="MDN3203106.1"/>
    </source>
</evidence>
<dbReference type="InterPro" id="IPR013324">
    <property type="entry name" value="RNA_pol_sigma_r3/r4-like"/>
</dbReference>
<name>A0ABT7Y9B0_9BACT</name>
<accession>A0ABT7Y9B0</accession>
<keyword evidence="2" id="KW-0805">Transcription regulation</keyword>
<dbReference type="EMBL" id="JAUEPH010000001">
    <property type="protein sequence ID" value="MDN3203106.1"/>
    <property type="molecule type" value="Genomic_DNA"/>
</dbReference>
<proteinExistence type="inferred from homology"/>
<evidence type="ECO:0000256" key="5">
    <source>
        <dbReference type="ARBA" id="ARBA00023163"/>
    </source>
</evidence>
<evidence type="ECO:0000256" key="2">
    <source>
        <dbReference type="ARBA" id="ARBA00023015"/>
    </source>
</evidence>
<dbReference type="SUPFAM" id="SSF88946">
    <property type="entry name" value="Sigma2 domain of RNA polymerase sigma factors"/>
    <property type="match status" value="1"/>
</dbReference>
<organism evidence="8 9">
    <name type="scientific">Algoriphagus sediminis</name>
    <dbReference type="NCBI Taxonomy" id="3057113"/>
    <lineage>
        <taxon>Bacteria</taxon>
        <taxon>Pseudomonadati</taxon>
        <taxon>Bacteroidota</taxon>
        <taxon>Cytophagia</taxon>
        <taxon>Cytophagales</taxon>
        <taxon>Cyclobacteriaceae</taxon>
        <taxon>Algoriphagus</taxon>
    </lineage>
</organism>
<evidence type="ECO:0000256" key="4">
    <source>
        <dbReference type="ARBA" id="ARBA00023125"/>
    </source>
</evidence>
<protein>
    <submittedName>
        <fullName evidence="8">Sigma-70 family RNA polymerase sigma factor</fullName>
    </submittedName>
</protein>
<dbReference type="InterPro" id="IPR039425">
    <property type="entry name" value="RNA_pol_sigma-70-like"/>
</dbReference>
<dbReference type="Pfam" id="PF08281">
    <property type="entry name" value="Sigma70_r4_2"/>
    <property type="match status" value="1"/>
</dbReference>
<keyword evidence="3" id="KW-0731">Sigma factor</keyword>
<evidence type="ECO:0000256" key="3">
    <source>
        <dbReference type="ARBA" id="ARBA00023082"/>
    </source>
</evidence>
<dbReference type="Pfam" id="PF04542">
    <property type="entry name" value="Sigma70_r2"/>
    <property type="match status" value="1"/>
</dbReference>
<keyword evidence="4" id="KW-0238">DNA-binding</keyword>
<feature type="domain" description="RNA polymerase sigma-70 region 2" evidence="6">
    <location>
        <begin position="25"/>
        <end position="90"/>
    </location>
</feature>
<comment type="caution">
    <text evidence="8">The sequence shown here is derived from an EMBL/GenBank/DDBJ whole genome shotgun (WGS) entry which is preliminary data.</text>
</comment>
<keyword evidence="5" id="KW-0804">Transcription</keyword>